<dbReference type="EMBL" id="CP098827">
    <property type="protein sequence ID" value="XBO72456.1"/>
    <property type="molecule type" value="Genomic_DNA"/>
</dbReference>
<dbReference type="InterPro" id="IPR011852">
    <property type="entry name" value="TRAP_TAXI"/>
</dbReference>
<dbReference type="PANTHER" id="PTHR42941:SF1">
    <property type="entry name" value="SLL1037 PROTEIN"/>
    <property type="match status" value="1"/>
</dbReference>
<feature type="signal peptide" evidence="1">
    <location>
        <begin position="1"/>
        <end position="22"/>
    </location>
</feature>
<keyword evidence="1" id="KW-0732">Signal</keyword>
<protein>
    <submittedName>
        <fullName evidence="2">TAXI family TRAP transporter solute-binding subunit</fullName>
    </submittedName>
</protein>
<dbReference type="PANTHER" id="PTHR42941">
    <property type="entry name" value="SLL1037 PROTEIN"/>
    <property type="match status" value="1"/>
</dbReference>
<dbReference type="NCBIfam" id="TIGR02122">
    <property type="entry name" value="TRAP_TAXI"/>
    <property type="match status" value="1"/>
</dbReference>
<dbReference type="SUPFAM" id="SSF53850">
    <property type="entry name" value="Periplasmic binding protein-like II"/>
    <property type="match status" value="1"/>
</dbReference>
<dbReference type="Pfam" id="PF16868">
    <property type="entry name" value="NMT1_3"/>
    <property type="match status" value="1"/>
</dbReference>
<evidence type="ECO:0000313" key="2">
    <source>
        <dbReference type="EMBL" id="XBO72456.1"/>
    </source>
</evidence>
<sequence length="325" mass="34724">MKSQTLLFSAVIAAVAASPSMAADDQSDWPQSVTIGTGSQGATYYIYGSGWGNLVGERTGISFGAEVTGGPVQNVTMVQMGEHEFGMVTMGPAYQAWQGNSKLAPGVEHTDVRAVFPMYQTALQVIALEDSGIDSIDDLDGKTVGIGPAGGTGDLYFPQIFDKLGIEADTRNGGAADQAGQVQDGLLDAFAFASGIPVSAFSQLEAQADVNIFSFSPEESEQFLEDFPALSASSIPASAYQSLDEPTPAVSIWNFAITHKDMPEGLVYEVTKAVMEEHERMLKVHGSAKETLPENFSQNSFMPWHPGAVRWFEENGYDIPDDLEG</sequence>
<name>A0AAU7KLC5_9GAMM</name>
<accession>A0AAU7KLC5</accession>
<dbReference type="RefSeq" id="WP_045993315.1">
    <property type="nucleotide sequence ID" value="NZ_CP098827.1"/>
</dbReference>
<gene>
    <name evidence="2" type="ORF">NFG58_07055</name>
</gene>
<proteinExistence type="predicted"/>
<reference evidence="2" key="1">
    <citation type="submission" date="2022-06" db="EMBL/GenBank/DDBJ databases">
        <title>A novel DMS-producing enzyme.</title>
        <authorList>
            <person name="Zhang Y."/>
        </authorList>
    </citation>
    <scope>NUCLEOTIDE SEQUENCE</scope>
    <source>
        <strain evidence="2">RT37</strain>
    </source>
</reference>
<organism evidence="2">
    <name type="scientific">Halomonas sp. RT37</name>
    <dbReference type="NCBI Taxonomy" id="2950872"/>
    <lineage>
        <taxon>Bacteria</taxon>
        <taxon>Pseudomonadati</taxon>
        <taxon>Pseudomonadota</taxon>
        <taxon>Gammaproteobacteria</taxon>
        <taxon>Oceanospirillales</taxon>
        <taxon>Halomonadaceae</taxon>
        <taxon>Halomonas</taxon>
    </lineage>
</organism>
<dbReference type="Gene3D" id="3.40.190.10">
    <property type="entry name" value="Periplasmic binding protein-like II"/>
    <property type="match status" value="2"/>
</dbReference>
<evidence type="ECO:0000256" key="1">
    <source>
        <dbReference type="SAM" id="SignalP"/>
    </source>
</evidence>
<dbReference type="AlphaFoldDB" id="A0AAU7KLC5"/>
<feature type="chain" id="PRO_5043448042" evidence="1">
    <location>
        <begin position="23"/>
        <end position="325"/>
    </location>
</feature>